<reference evidence="1" key="1">
    <citation type="journal article" date="2021" name="Open Biol.">
        <title>Shared evolutionary footprints suggest mitochondrial oxidative damage underlies multiple complex I losses in fungi.</title>
        <authorList>
            <person name="Schikora-Tamarit M.A."/>
            <person name="Marcet-Houben M."/>
            <person name="Nosek J."/>
            <person name="Gabaldon T."/>
        </authorList>
    </citation>
    <scope>NUCLEOTIDE SEQUENCE</scope>
    <source>
        <strain evidence="1">CBS2887</strain>
    </source>
</reference>
<reference evidence="1" key="2">
    <citation type="submission" date="2021-01" db="EMBL/GenBank/DDBJ databases">
        <authorList>
            <person name="Schikora-Tamarit M.A."/>
        </authorList>
    </citation>
    <scope>NUCLEOTIDE SEQUENCE</scope>
    <source>
        <strain evidence="1">CBS2887</strain>
    </source>
</reference>
<dbReference type="EMBL" id="JAEUBG010000593">
    <property type="protein sequence ID" value="KAH3687920.1"/>
    <property type="molecule type" value="Genomic_DNA"/>
</dbReference>
<protein>
    <submittedName>
        <fullName evidence="1">Uncharacterized protein</fullName>
    </submittedName>
</protein>
<dbReference type="AlphaFoldDB" id="A0A9P8TR23"/>
<comment type="caution">
    <text evidence="1">The sequence shown here is derived from an EMBL/GenBank/DDBJ whole genome shotgun (WGS) entry which is preliminary data.</text>
</comment>
<name>A0A9P8TR23_WICPI</name>
<organism evidence="1 2">
    <name type="scientific">Wickerhamomyces pijperi</name>
    <name type="common">Yeast</name>
    <name type="synonym">Pichia pijperi</name>
    <dbReference type="NCBI Taxonomy" id="599730"/>
    <lineage>
        <taxon>Eukaryota</taxon>
        <taxon>Fungi</taxon>
        <taxon>Dikarya</taxon>
        <taxon>Ascomycota</taxon>
        <taxon>Saccharomycotina</taxon>
        <taxon>Saccharomycetes</taxon>
        <taxon>Phaffomycetales</taxon>
        <taxon>Wickerhamomycetaceae</taxon>
        <taxon>Wickerhamomyces</taxon>
    </lineage>
</organism>
<keyword evidence="2" id="KW-1185">Reference proteome</keyword>
<evidence type="ECO:0000313" key="1">
    <source>
        <dbReference type="EMBL" id="KAH3687920.1"/>
    </source>
</evidence>
<dbReference type="Proteomes" id="UP000774326">
    <property type="component" value="Unassembled WGS sequence"/>
</dbReference>
<sequence>MVEEWIAISGGIVEYEMLGENPIQRSHTATIVILEEPFLDDLITGTQMSSTFRRVGANVLISETQSLQQLCTDEQMVLTAIDGALNVLNQHIDTAVVSVIGHFDVLVVIESMEGRPTRQKRLSHCAIGHEER</sequence>
<evidence type="ECO:0000313" key="2">
    <source>
        <dbReference type="Proteomes" id="UP000774326"/>
    </source>
</evidence>
<proteinExistence type="predicted"/>
<accession>A0A9P8TR23</accession>
<gene>
    <name evidence="1" type="ORF">WICPIJ_001076</name>
</gene>